<evidence type="ECO:0000256" key="1">
    <source>
        <dbReference type="ARBA" id="ARBA00004453"/>
    </source>
</evidence>
<name>A0A653E611_9PSED</name>
<proteinExistence type="inferred from homology"/>
<evidence type="ECO:0000259" key="6">
    <source>
        <dbReference type="SMART" id="SM00843"/>
    </source>
</evidence>
<dbReference type="AlphaFoldDB" id="A0A653E611"/>
<evidence type="ECO:0000256" key="5">
    <source>
        <dbReference type="ARBA" id="ARBA00023172"/>
    </source>
</evidence>
<dbReference type="GO" id="GO:0043590">
    <property type="term" value="C:bacterial nucleoid"/>
    <property type="evidence" value="ECO:0007669"/>
    <property type="project" value="TreeGrafter"/>
</dbReference>
<dbReference type="EMBL" id="LR215729">
    <property type="protein sequence ID" value="VEV98187.1"/>
    <property type="molecule type" value="Genomic_DNA"/>
</dbReference>
<comment type="subcellular location">
    <subcellularLocation>
        <location evidence="1">Cytoplasm</location>
        <location evidence="1">Nucleoid</location>
    </subcellularLocation>
</comment>
<feature type="domain" description="FtsK gamma" evidence="6">
    <location>
        <begin position="309"/>
        <end position="373"/>
    </location>
</feature>
<dbReference type="PANTHER" id="PTHR38103">
    <property type="entry name" value="RECOMBINATION-ASSOCIATED PROTEIN RDGC"/>
    <property type="match status" value="1"/>
</dbReference>
<evidence type="ECO:0000256" key="2">
    <source>
        <dbReference type="ARBA" id="ARBA00008657"/>
    </source>
</evidence>
<sequence length="373" mass="41083">MKLIKNAIVYRASLPVAKELEQHLAEKPFHPVLESMQSSSGFIPNPHTGLLVSEVAGGYSFRFRRDAKPLPVGALKLALTEQLTARAEELGRPLEKDEAEEVKDLIISNLIKSTLPERTEVDLFYHQDSRTLIVPSTSKDLAGYALYHLVEACGAVETSTIHVSDIKGGLTTRLRNHFDGQPEAFNGFKVGDSVVMKGKAGKASFDLDNLDHAKNGVIEALAGDMQAERLELVHADAISFKLTKDFHLRGIQLVAQEDDDSHDFDDMSEAWTHHAGVQVLLVVAVVEALCELFGYQEKLPADDSKEPTDDEIDPLYQDAVAFVKSSGTASVSAVQRKLKIGYNRAARMIERMEIEQIITPMRADGSREIIPAP</sequence>
<protein>
    <recommendedName>
        <fullName evidence="3">Recombination-associated protein RdgC</fullName>
    </recommendedName>
</protein>
<dbReference type="InterPro" id="IPR018541">
    <property type="entry name" value="Ftsk_gamma"/>
</dbReference>
<keyword evidence="4" id="KW-0963">Cytoplasm</keyword>
<dbReference type="Pfam" id="PF09397">
    <property type="entry name" value="FtsK_gamma"/>
    <property type="match status" value="1"/>
</dbReference>
<dbReference type="SUPFAM" id="SSF46785">
    <property type="entry name" value="Winged helix' DNA-binding domain"/>
    <property type="match status" value="1"/>
</dbReference>
<keyword evidence="5" id="KW-0233">DNA recombination</keyword>
<dbReference type="InterPro" id="IPR007476">
    <property type="entry name" value="RdgC"/>
</dbReference>
<dbReference type="InterPro" id="IPR036390">
    <property type="entry name" value="WH_DNA-bd_sf"/>
</dbReference>
<dbReference type="GO" id="GO:0006310">
    <property type="term" value="P:DNA recombination"/>
    <property type="evidence" value="ECO:0007669"/>
    <property type="project" value="UniProtKB-KW"/>
</dbReference>
<dbReference type="PANTHER" id="PTHR38103:SF1">
    <property type="entry name" value="RECOMBINATION-ASSOCIATED PROTEIN RDGC"/>
    <property type="match status" value="1"/>
</dbReference>
<reference evidence="7" key="1">
    <citation type="submission" date="2019-02" db="EMBL/GenBank/DDBJ databases">
        <authorList>
            <consortium name="Genoscope - CEA"/>
            <person name="William W."/>
        </authorList>
    </citation>
    <scope>NUCLEOTIDE SEQUENCE [LARGE SCALE GENOMIC DNA]</scope>
    <source>
        <strain evidence="7">YSy11</strain>
    </source>
</reference>
<evidence type="ECO:0000256" key="4">
    <source>
        <dbReference type="ARBA" id="ARBA00022490"/>
    </source>
</evidence>
<evidence type="ECO:0000256" key="3">
    <source>
        <dbReference type="ARBA" id="ARBA00022296"/>
    </source>
</evidence>
<dbReference type="GO" id="GO:0003690">
    <property type="term" value="F:double-stranded DNA binding"/>
    <property type="evidence" value="ECO:0007669"/>
    <property type="project" value="TreeGrafter"/>
</dbReference>
<gene>
    <name evidence="7" type="ORF">PMYSY11_3143</name>
</gene>
<organism evidence="7">
    <name type="scientific">Pseudomonas marincola</name>
    <dbReference type="NCBI Taxonomy" id="437900"/>
    <lineage>
        <taxon>Bacteria</taxon>
        <taxon>Pseudomonadati</taxon>
        <taxon>Pseudomonadota</taxon>
        <taxon>Gammaproteobacteria</taxon>
        <taxon>Pseudomonadales</taxon>
        <taxon>Pseudomonadaceae</taxon>
        <taxon>Pseudomonas</taxon>
    </lineage>
</organism>
<dbReference type="SMART" id="SM00843">
    <property type="entry name" value="Ftsk_gamma"/>
    <property type="match status" value="1"/>
</dbReference>
<dbReference type="Gene3D" id="1.10.10.10">
    <property type="entry name" value="Winged helix-like DNA-binding domain superfamily/Winged helix DNA-binding domain"/>
    <property type="match status" value="1"/>
</dbReference>
<dbReference type="InterPro" id="IPR036388">
    <property type="entry name" value="WH-like_DNA-bd_sf"/>
</dbReference>
<dbReference type="GO" id="GO:0000018">
    <property type="term" value="P:regulation of DNA recombination"/>
    <property type="evidence" value="ECO:0007669"/>
    <property type="project" value="TreeGrafter"/>
</dbReference>
<evidence type="ECO:0000313" key="7">
    <source>
        <dbReference type="EMBL" id="VEV98187.1"/>
    </source>
</evidence>
<comment type="similarity">
    <text evidence="2">Belongs to the RdgC family.</text>
</comment>
<accession>A0A653E611</accession>
<dbReference type="Pfam" id="PF04381">
    <property type="entry name" value="RdgC"/>
    <property type="match status" value="1"/>
</dbReference>